<keyword evidence="5" id="KW-0186">Copper</keyword>
<feature type="signal peptide" evidence="7">
    <location>
        <begin position="1"/>
        <end position="23"/>
    </location>
</feature>
<protein>
    <recommendedName>
        <fullName evidence="13">Multicopper oxidase</fullName>
    </recommendedName>
</protein>
<dbReference type="InterPro" id="IPR008972">
    <property type="entry name" value="Cupredoxin"/>
</dbReference>
<feature type="domain" description="Plastocyanin-like" evidence="8">
    <location>
        <begin position="173"/>
        <end position="370"/>
    </location>
</feature>
<dbReference type="FunFam" id="2.60.40.420:FF:000036">
    <property type="entry name" value="L-ascorbate oxidase"/>
    <property type="match status" value="1"/>
</dbReference>
<feature type="domain" description="Plastocyanin-like" evidence="9">
    <location>
        <begin position="450"/>
        <end position="577"/>
    </location>
</feature>
<dbReference type="CDD" id="cd13876">
    <property type="entry name" value="CuRO_2_Abr2_like"/>
    <property type="match status" value="1"/>
</dbReference>
<dbReference type="GO" id="GO:0052716">
    <property type="term" value="F:hydroquinone:oxygen oxidoreductase activity"/>
    <property type="evidence" value="ECO:0007669"/>
    <property type="project" value="UniProtKB-ARBA"/>
</dbReference>
<dbReference type="PANTHER" id="PTHR11709">
    <property type="entry name" value="MULTI-COPPER OXIDASE"/>
    <property type="match status" value="1"/>
</dbReference>
<organism evidence="11 12">
    <name type="scientific">Aspergillus aculeatus (strain ATCC 16872 / CBS 172.66 / WB 5094)</name>
    <dbReference type="NCBI Taxonomy" id="690307"/>
    <lineage>
        <taxon>Eukaryota</taxon>
        <taxon>Fungi</taxon>
        <taxon>Dikarya</taxon>
        <taxon>Ascomycota</taxon>
        <taxon>Pezizomycotina</taxon>
        <taxon>Eurotiomycetes</taxon>
        <taxon>Eurotiomycetidae</taxon>
        <taxon>Eurotiales</taxon>
        <taxon>Aspergillaceae</taxon>
        <taxon>Aspergillus</taxon>
        <taxon>Aspergillus subgen. Circumdati</taxon>
    </lineage>
</organism>
<evidence type="ECO:0000256" key="6">
    <source>
        <dbReference type="ARBA" id="ARBA00023180"/>
    </source>
</evidence>
<dbReference type="InterPro" id="IPR001117">
    <property type="entry name" value="Cu-oxidase_2nd"/>
</dbReference>
<dbReference type="Pfam" id="PF00394">
    <property type="entry name" value="Cu-oxidase"/>
    <property type="match status" value="1"/>
</dbReference>
<proteinExistence type="inferred from homology"/>
<evidence type="ECO:0000256" key="4">
    <source>
        <dbReference type="ARBA" id="ARBA00023002"/>
    </source>
</evidence>
<evidence type="ECO:0000256" key="7">
    <source>
        <dbReference type="SAM" id="SignalP"/>
    </source>
</evidence>
<keyword evidence="6" id="KW-0325">Glycoprotein</keyword>
<keyword evidence="4" id="KW-0560">Oxidoreductase</keyword>
<dbReference type="AlphaFoldDB" id="A0A1L9X7T0"/>
<dbReference type="InterPro" id="IPR033138">
    <property type="entry name" value="Cu_oxidase_CS"/>
</dbReference>
<dbReference type="GeneID" id="30969167"/>
<dbReference type="EMBL" id="KV878970">
    <property type="protein sequence ID" value="OJK04492.1"/>
    <property type="molecule type" value="Genomic_DNA"/>
</dbReference>
<dbReference type="InterPro" id="IPR011707">
    <property type="entry name" value="Cu-oxidase-like_N"/>
</dbReference>
<gene>
    <name evidence="11" type="ORF">ASPACDRAFT_109136</name>
</gene>
<dbReference type="PROSITE" id="PS00079">
    <property type="entry name" value="MULTICOPPER_OXIDASE1"/>
    <property type="match status" value="2"/>
</dbReference>
<dbReference type="InterPro" id="IPR011706">
    <property type="entry name" value="Cu-oxidase_C"/>
</dbReference>
<dbReference type="Proteomes" id="UP000184546">
    <property type="component" value="Unassembled WGS sequence"/>
</dbReference>
<evidence type="ECO:0000256" key="2">
    <source>
        <dbReference type="ARBA" id="ARBA00022723"/>
    </source>
</evidence>
<dbReference type="Gene3D" id="2.60.40.420">
    <property type="entry name" value="Cupredoxins - blue copper proteins"/>
    <property type="match status" value="3"/>
</dbReference>
<name>A0A1L9X7T0_ASPA1</name>
<dbReference type="OrthoDB" id="2121828at2759"/>
<feature type="chain" id="PRO_5012905743" description="Multicopper oxidase" evidence="7">
    <location>
        <begin position="24"/>
        <end position="596"/>
    </location>
</feature>
<dbReference type="CDD" id="cd13850">
    <property type="entry name" value="CuRO_1_Abr2_like"/>
    <property type="match status" value="1"/>
</dbReference>
<dbReference type="Pfam" id="PF07732">
    <property type="entry name" value="Cu-oxidase_3"/>
    <property type="match status" value="1"/>
</dbReference>
<dbReference type="RefSeq" id="XP_020060831.1">
    <property type="nucleotide sequence ID" value="XM_020195353.1"/>
</dbReference>
<evidence type="ECO:0000256" key="3">
    <source>
        <dbReference type="ARBA" id="ARBA00022729"/>
    </source>
</evidence>
<dbReference type="GO" id="GO:0042440">
    <property type="term" value="P:pigment metabolic process"/>
    <property type="evidence" value="ECO:0007669"/>
    <property type="project" value="UniProtKB-ARBA"/>
</dbReference>
<dbReference type="GO" id="GO:0005507">
    <property type="term" value="F:copper ion binding"/>
    <property type="evidence" value="ECO:0007669"/>
    <property type="project" value="InterPro"/>
</dbReference>
<reference evidence="12" key="1">
    <citation type="journal article" date="2017" name="Genome Biol.">
        <title>Comparative genomics reveals high biological diversity and specific adaptations in the industrially and medically important fungal genus Aspergillus.</title>
        <authorList>
            <person name="de Vries R.P."/>
            <person name="Riley R."/>
            <person name="Wiebenga A."/>
            <person name="Aguilar-Osorio G."/>
            <person name="Amillis S."/>
            <person name="Uchima C.A."/>
            <person name="Anderluh G."/>
            <person name="Asadollahi M."/>
            <person name="Askin M."/>
            <person name="Barry K."/>
            <person name="Battaglia E."/>
            <person name="Bayram O."/>
            <person name="Benocci T."/>
            <person name="Braus-Stromeyer S.A."/>
            <person name="Caldana C."/>
            <person name="Canovas D."/>
            <person name="Cerqueira G.C."/>
            <person name="Chen F."/>
            <person name="Chen W."/>
            <person name="Choi C."/>
            <person name="Clum A."/>
            <person name="Dos Santos R.A."/>
            <person name="Damasio A.R."/>
            <person name="Diallinas G."/>
            <person name="Emri T."/>
            <person name="Fekete E."/>
            <person name="Flipphi M."/>
            <person name="Freyberg S."/>
            <person name="Gallo A."/>
            <person name="Gournas C."/>
            <person name="Habgood R."/>
            <person name="Hainaut M."/>
            <person name="Harispe M.L."/>
            <person name="Henrissat B."/>
            <person name="Hilden K.S."/>
            <person name="Hope R."/>
            <person name="Hossain A."/>
            <person name="Karabika E."/>
            <person name="Karaffa L."/>
            <person name="Karanyi Z."/>
            <person name="Krasevec N."/>
            <person name="Kuo A."/>
            <person name="Kusch H."/>
            <person name="LaButti K."/>
            <person name="Lagendijk E.L."/>
            <person name="Lapidus A."/>
            <person name="Levasseur A."/>
            <person name="Lindquist E."/>
            <person name="Lipzen A."/>
            <person name="Logrieco A.F."/>
            <person name="MacCabe A."/>
            <person name="Maekelae M.R."/>
            <person name="Malavazi I."/>
            <person name="Melin P."/>
            <person name="Meyer V."/>
            <person name="Mielnichuk N."/>
            <person name="Miskei M."/>
            <person name="Molnar A.P."/>
            <person name="Mule G."/>
            <person name="Ngan C.Y."/>
            <person name="Orejas M."/>
            <person name="Orosz E."/>
            <person name="Ouedraogo J.P."/>
            <person name="Overkamp K.M."/>
            <person name="Park H.-S."/>
            <person name="Perrone G."/>
            <person name="Piumi F."/>
            <person name="Punt P.J."/>
            <person name="Ram A.F."/>
            <person name="Ramon A."/>
            <person name="Rauscher S."/>
            <person name="Record E."/>
            <person name="Riano-Pachon D.M."/>
            <person name="Robert V."/>
            <person name="Roehrig J."/>
            <person name="Ruller R."/>
            <person name="Salamov A."/>
            <person name="Salih N.S."/>
            <person name="Samson R.A."/>
            <person name="Sandor E."/>
            <person name="Sanguinetti M."/>
            <person name="Schuetze T."/>
            <person name="Sepcic K."/>
            <person name="Shelest E."/>
            <person name="Sherlock G."/>
            <person name="Sophianopoulou V."/>
            <person name="Squina F.M."/>
            <person name="Sun H."/>
            <person name="Susca A."/>
            <person name="Todd R.B."/>
            <person name="Tsang A."/>
            <person name="Unkles S.E."/>
            <person name="van de Wiele N."/>
            <person name="van Rossen-Uffink D."/>
            <person name="Oliveira J.V."/>
            <person name="Vesth T.C."/>
            <person name="Visser J."/>
            <person name="Yu J.-H."/>
            <person name="Zhou M."/>
            <person name="Andersen M.R."/>
            <person name="Archer D.B."/>
            <person name="Baker S.E."/>
            <person name="Benoit I."/>
            <person name="Brakhage A.A."/>
            <person name="Braus G.H."/>
            <person name="Fischer R."/>
            <person name="Frisvad J.C."/>
            <person name="Goldman G.H."/>
            <person name="Houbraken J."/>
            <person name="Oakley B."/>
            <person name="Pocsi I."/>
            <person name="Scazzocchio C."/>
            <person name="Seiboth B."/>
            <person name="vanKuyk P.A."/>
            <person name="Wortman J."/>
            <person name="Dyer P.S."/>
            <person name="Grigoriev I.V."/>
        </authorList>
    </citation>
    <scope>NUCLEOTIDE SEQUENCE [LARGE SCALE GENOMIC DNA]</scope>
    <source>
        <strain evidence="12">ATCC 16872 / CBS 172.66 / WB 5094</strain>
    </source>
</reference>
<dbReference type="SUPFAM" id="SSF49503">
    <property type="entry name" value="Cupredoxins"/>
    <property type="match status" value="3"/>
</dbReference>
<feature type="domain" description="Plastocyanin-like" evidence="10">
    <location>
        <begin position="33"/>
        <end position="146"/>
    </location>
</feature>
<comment type="similarity">
    <text evidence="1">Belongs to the multicopper oxidase family.</text>
</comment>
<dbReference type="STRING" id="690307.A0A1L9X7T0"/>
<dbReference type="OMA" id="TDMGCLP"/>
<evidence type="ECO:0000313" key="12">
    <source>
        <dbReference type="Proteomes" id="UP000184546"/>
    </source>
</evidence>
<dbReference type="InterPro" id="IPR045087">
    <property type="entry name" value="Cu-oxidase_fam"/>
</dbReference>
<dbReference type="PROSITE" id="PS00080">
    <property type="entry name" value="MULTICOPPER_OXIDASE2"/>
    <property type="match status" value="1"/>
</dbReference>
<evidence type="ECO:0008006" key="13">
    <source>
        <dbReference type="Google" id="ProtNLM"/>
    </source>
</evidence>
<accession>A0A1L9X7T0</accession>
<dbReference type="Pfam" id="PF07731">
    <property type="entry name" value="Cu-oxidase_2"/>
    <property type="match status" value="1"/>
</dbReference>
<sequence>MKFSSSKLALLSVIPGLAQWASARVVQFQIDLTYEDHEVAGFVRKTILSNGQFPGPHLQLKQGDDVEFLVNNSMPMATTVHFHGIEQRGTPWSDGVPGLTQELIQPGEQYLYTWTANDYGTYIYHSHSRALLDDGLYGSIYIEPAESVERPFDLITNDPDELQAMLDAEQNTQPILLSDWKHFDSTDILQLEKESGVESICTSAVLVNGKGSVFCPPQEHINAITTAAQKEILGNATLTDMGCIPAEVLFGPAYPIDTSKLPDGYYKGCTASEGPTEVLSVGAGYQSYDLISMGGVTSLVFSIDEHPMYVYAVDGRYVEPMLVDAVTVPIGARYSVLVKLDQPAADYTVRIANNYATQAINGTAIMSYEKQGSNASSGSNQVSQPSITEVGSNATASTVFLNETQVVPFPVVAPAVDVDHTYIIDIVPYNASYTWKMHNASYASSNEGLFPVLYNRSSIPAQYTLSTLNNTWVDLIINITTAGQPNHPIHKHSNKYFVIGSGQETFTYSSVAEAMQYIPQNFNLDTPQMRDTFFSPPATAGPTWLALRYQVVNPGPFLMHCHLQMHQNGGMALALLDGVDAWPNTTEHRMPVKATR</sequence>
<keyword evidence="3 7" id="KW-0732">Signal</keyword>
<dbReference type="CDD" id="cd13898">
    <property type="entry name" value="CuRO_3_Abr2_like"/>
    <property type="match status" value="1"/>
</dbReference>
<evidence type="ECO:0000313" key="11">
    <source>
        <dbReference type="EMBL" id="OJK04492.1"/>
    </source>
</evidence>
<dbReference type="VEuPathDB" id="FungiDB:ASPACDRAFT_109136"/>
<keyword evidence="2" id="KW-0479">Metal-binding</keyword>
<evidence type="ECO:0000259" key="9">
    <source>
        <dbReference type="Pfam" id="PF07731"/>
    </source>
</evidence>
<keyword evidence="12" id="KW-1185">Reference proteome</keyword>
<dbReference type="PANTHER" id="PTHR11709:SF488">
    <property type="entry name" value="LACCASE-RELATED"/>
    <property type="match status" value="1"/>
</dbReference>
<dbReference type="InterPro" id="IPR002355">
    <property type="entry name" value="Cu_oxidase_Cu_BS"/>
</dbReference>
<evidence type="ECO:0000259" key="8">
    <source>
        <dbReference type="Pfam" id="PF00394"/>
    </source>
</evidence>
<dbReference type="FunFam" id="2.60.40.420:FF:000061">
    <property type="entry name" value="Laccase TilA"/>
    <property type="match status" value="1"/>
</dbReference>
<evidence type="ECO:0000259" key="10">
    <source>
        <dbReference type="Pfam" id="PF07732"/>
    </source>
</evidence>
<evidence type="ECO:0000256" key="1">
    <source>
        <dbReference type="ARBA" id="ARBA00010609"/>
    </source>
</evidence>
<evidence type="ECO:0000256" key="5">
    <source>
        <dbReference type="ARBA" id="ARBA00023008"/>
    </source>
</evidence>